<dbReference type="PROSITE" id="PS00455">
    <property type="entry name" value="AMP_BINDING"/>
    <property type="match status" value="1"/>
</dbReference>
<sequence length="569" mass="61548">MKRAGTVPWPEHEAERYTAAGYWRGRPLGDWMWTWSESYGSRTALVDGATRISYRELAAHADALAERLASLGLGDGDNLLVQLPNRWEFVALFLACQRIGVAPVLALMPHREHELEYLAELADVAAIAVPDTCRDFDHQTLAAKIAGTRPRPVPVLVVGDHVQPGHVDLRGALRVEGDVAERRRRLDERAPDAGEVALFLLSGGTTGLPKIIARTHNDYAYNFRRSGEVCGFTAETTYLAALPLAHNFPLGCPGVLGTLAVGGRAVLSPSPHPRTAFAEIARERVTVTSVVPAVAHRWLEHAADTAYDLSSLELLQVGGSVLPAELARDLGPGLGCTLQQVYGMAEGLLNYTRPDDPPQVLRETQGRPISEADEILVADAEGRAVPDGATGELLTRGPYTPRGYYRAPQHNQRAFTADGWYRTGDLVRWHPSGNLVVEGRLKDLVNRGGEKVSIDEVEDLVRAVPGVADAAALALPDPALGERVGVCVIPGDGPRPTLETIHAFFAARGVAAFKTPELLYLVEEFPLTPVGKVDRRTLRERVLALTRASVPTQPKAQPETRPSAAPTPA</sequence>
<dbReference type="PANTHER" id="PTHR43201:SF5">
    <property type="entry name" value="MEDIUM-CHAIN ACYL-COA LIGASE ACSF2, MITOCHONDRIAL"/>
    <property type="match status" value="1"/>
</dbReference>
<keyword evidence="2" id="KW-0436">Ligase</keyword>
<gene>
    <name evidence="8" type="ORF">OG549_10310</name>
</gene>
<dbReference type="InterPro" id="IPR000873">
    <property type="entry name" value="AMP-dep_synth/lig_dom"/>
</dbReference>
<dbReference type="InterPro" id="IPR025110">
    <property type="entry name" value="AMP-bd_C"/>
</dbReference>
<evidence type="ECO:0000256" key="5">
    <source>
        <dbReference type="SAM" id="MobiDB-lite"/>
    </source>
</evidence>
<evidence type="ECO:0000313" key="8">
    <source>
        <dbReference type="EMBL" id="WTW61012.1"/>
    </source>
</evidence>
<protein>
    <submittedName>
        <fullName evidence="8">AMP-binding protein</fullName>
    </submittedName>
</protein>
<dbReference type="SUPFAM" id="SSF56801">
    <property type="entry name" value="Acetyl-CoA synthetase-like"/>
    <property type="match status" value="1"/>
</dbReference>
<evidence type="ECO:0000259" key="7">
    <source>
        <dbReference type="Pfam" id="PF13193"/>
    </source>
</evidence>
<dbReference type="Gene3D" id="3.30.300.30">
    <property type="match status" value="1"/>
</dbReference>
<evidence type="ECO:0000256" key="1">
    <source>
        <dbReference type="ARBA" id="ARBA00006432"/>
    </source>
</evidence>
<keyword evidence="4" id="KW-0067">ATP-binding</keyword>
<dbReference type="AlphaFoldDB" id="A0AAU2V108"/>
<dbReference type="Gene3D" id="3.40.50.980">
    <property type="match status" value="2"/>
</dbReference>
<accession>A0AAU2V108</accession>
<dbReference type="GO" id="GO:0005524">
    <property type="term" value="F:ATP binding"/>
    <property type="evidence" value="ECO:0007669"/>
    <property type="project" value="UniProtKB-KW"/>
</dbReference>
<evidence type="ECO:0000256" key="2">
    <source>
        <dbReference type="ARBA" id="ARBA00022598"/>
    </source>
</evidence>
<dbReference type="Gene3D" id="2.30.38.10">
    <property type="entry name" value="Luciferase, Domain 3"/>
    <property type="match status" value="1"/>
</dbReference>
<dbReference type="Pfam" id="PF13193">
    <property type="entry name" value="AMP-binding_C"/>
    <property type="match status" value="1"/>
</dbReference>
<dbReference type="EMBL" id="CP108318">
    <property type="protein sequence ID" value="WTW61012.1"/>
    <property type="molecule type" value="Genomic_DNA"/>
</dbReference>
<name>A0AAU2V108_9ACTN</name>
<proteinExistence type="inferred from homology"/>
<dbReference type="PANTHER" id="PTHR43201">
    <property type="entry name" value="ACYL-COA SYNTHETASE"/>
    <property type="match status" value="1"/>
</dbReference>
<feature type="domain" description="AMP-dependent synthetase/ligase" evidence="6">
    <location>
        <begin position="35"/>
        <end position="405"/>
    </location>
</feature>
<keyword evidence="3" id="KW-0547">Nucleotide-binding</keyword>
<evidence type="ECO:0000256" key="4">
    <source>
        <dbReference type="ARBA" id="ARBA00022840"/>
    </source>
</evidence>
<dbReference type="InterPro" id="IPR020845">
    <property type="entry name" value="AMP-binding_CS"/>
</dbReference>
<evidence type="ECO:0000259" key="6">
    <source>
        <dbReference type="Pfam" id="PF00501"/>
    </source>
</evidence>
<dbReference type="GO" id="GO:0031956">
    <property type="term" value="F:medium-chain fatty acid-CoA ligase activity"/>
    <property type="evidence" value="ECO:0007669"/>
    <property type="project" value="TreeGrafter"/>
</dbReference>
<dbReference type="GO" id="GO:0006631">
    <property type="term" value="P:fatty acid metabolic process"/>
    <property type="evidence" value="ECO:0007669"/>
    <property type="project" value="TreeGrafter"/>
</dbReference>
<comment type="similarity">
    <text evidence="1">Belongs to the ATP-dependent AMP-binding enzyme family.</text>
</comment>
<dbReference type="InterPro" id="IPR045851">
    <property type="entry name" value="AMP-bd_C_sf"/>
</dbReference>
<dbReference type="FunFam" id="2.30.38.10:FF:000003">
    <property type="entry name" value="Vibriobactin-specific 2,3-dihydroxybenzoate-AMP ligase"/>
    <property type="match status" value="1"/>
</dbReference>
<reference evidence="8" key="1">
    <citation type="submission" date="2022-10" db="EMBL/GenBank/DDBJ databases">
        <title>The complete genomes of actinobacterial strains from the NBC collection.</title>
        <authorList>
            <person name="Joergensen T.S."/>
            <person name="Alvarez Arevalo M."/>
            <person name="Sterndorff E.B."/>
            <person name="Faurdal D."/>
            <person name="Vuksanovic O."/>
            <person name="Mourched A.-S."/>
            <person name="Charusanti P."/>
            <person name="Shaw S."/>
            <person name="Blin K."/>
            <person name="Weber T."/>
        </authorList>
    </citation>
    <scope>NUCLEOTIDE SEQUENCE</scope>
    <source>
        <strain evidence="8">NBC_00003</strain>
    </source>
</reference>
<evidence type="ECO:0000256" key="3">
    <source>
        <dbReference type="ARBA" id="ARBA00022741"/>
    </source>
</evidence>
<feature type="domain" description="AMP-binding enzyme C-terminal" evidence="7">
    <location>
        <begin position="456"/>
        <end position="532"/>
    </location>
</feature>
<organism evidence="8">
    <name type="scientific">Streptomyces sp. NBC_00003</name>
    <dbReference type="NCBI Taxonomy" id="2903608"/>
    <lineage>
        <taxon>Bacteria</taxon>
        <taxon>Bacillati</taxon>
        <taxon>Actinomycetota</taxon>
        <taxon>Actinomycetes</taxon>
        <taxon>Kitasatosporales</taxon>
        <taxon>Streptomycetaceae</taxon>
        <taxon>Streptomyces</taxon>
    </lineage>
</organism>
<feature type="region of interest" description="Disordered" evidence="5">
    <location>
        <begin position="548"/>
        <end position="569"/>
    </location>
</feature>
<dbReference type="Pfam" id="PF00501">
    <property type="entry name" value="AMP-binding"/>
    <property type="match status" value="1"/>
</dbReference>